<keyword evidence="1" id="KW-1133">Transmembrane helix</keyword>
<dbReference type="EMBL" id="AENY02000002">
    <property type="protein sequence ID" value="EKP95438.1"/>
    <property type="molecule type" value="Genomic_DNA"/>
</dbReference>
<sequence length="61" mass="6365">MTCRYIGSILSSSLLGILLGGPLGSAMLRELALALLVPAAGLLLFIRWIPARGGPYEPARG</sequence>
<name>K6Q2K3_9FIRM</name>
<feature type="transmembrane region" description="Helical" evidence="1">
    <location>
        <begin position="31"/>
        <end position="49"/>
    </location>
</feature>
<keyword evidence="1" id="KW-0472">Membrane</keyword>
<dbReference type="Proteomes" id="UP000005710">
    <property type="component" value="Unassembled WGS sequence"/>
</dbReference>
<evidence type="ECO:0000313" key="2">
    <source>
        <dbReference type="EMBL" id="EKP95438.1"/>
    </source>
</evidence>
<evidence type="ECO:0000313" key="3">
    <source>
        <dbReference type="Proteomes" id="UP000005710"/>
    </source>
</evidence>
<dbReference type="HOGENOM" id="CLU_2921306_0_0_9"/>
<keyword evidence="3" id="KW-1185">Reference proteome</keyword>
<keyword evidence="1" id="KW-0812">Transmembrane</keyword>
<protein>
    <submittedName>
        <fullName evidence="2">Uncharacterized protein</fullName>
    </submittedName>
</protein>
<dbReference type="AlphaFoldDB" id="K6Q2K3"/>
<reference evidence="2" key="1">
    <citation type="submission" date="2010-10" db="EMBL/GenBank/DDBJ databases">
        <authorList>
            <consortium name="US DOE Joint Genome Institute (JGI-PGF)"/>
            <person name="Lucas S."/>
            <person name="Copeland A."/>
            <person name="Lapidus A."/>
            <person name="Bruce D."/>
            <person name="Goodwin L."/>
            <person name="Pitluck S."/>
            <person name="Kyrpides N."/>
            <person name="Mavromatis K."/>
            <person name="Detter J.C."/>
            <person name="Han C."/>
            <person name="Land M."/>
            <person name="Hauser L."/>
            <person name="Markowitz V."/>
            <person name="Cheng J.-F."/>
            <person name="Hugenholtz P."/>
            <person name="Woyke T."/>
            <person name="Wu D."/>
            <person name="Pukall R."/>
            <person name="Wahrenburg C."/>
            <person name="Brambilla E."/>
            <person name="Klenk H.-P."/>
            <person name="Eisen J.A."/>
        </authorList>
    </citation>
    <scope>NUCLEOTIDE SEQUENCE [LARGE SCALE GENOMIC DNA]</scope>
    <source>
        <strain evidence="2">DSM 13965</strain>
    </source>
</reference>
<proteinExistence type="predicted"/>
<accession>K6Q2K3</accession>
<comment type="caution">
    <text evidence="2">The sequence shown here is derived from an EMBL/GenBank/DDBJ whole genome shotgun (WGS) entry which is preliminary data.</text>
</comment>
<evidence type="ECO:0000256" key="1">
    <source>
        <dbReference type="SAM" id="Phobius"/>
    </source>
</evidence>
<reference evidence="2" key="2">
    <citation type="submission" date="2012-10" db="EMBL/GenBank/DDBJ databases">
        <title>Improved high-quality draft of Thermaerobacter subterraneus C21, DSM 13965.</title>
        <authorList>
            <consortium name="DOE Joint Genome Institute"/>
            <person name="Eisen J."/>
            <person name="Huntemann M."/>
            <person name="Wei C.-L."/>
            <person name="Han J."/>
            <person name="Detter J.C."/>
            <person name="Han C."/>
            <person name="Tapia R."/>
            <person name="Chen A."/>
            <person name="Kyrpides N."/>
            <person name="Mavromatis K."/>
            <person name="Markowitz V."/>
            <person name="Szeto E."/>
            <person name="Ivanova N."/>
            <person name="Mikhailova N."/>
            <person name="Ovchinnikova G."/>
            <person name="Pagani I."/>
            <person name="Pati A."/>
            <person name="Goodwin L."/>
            <person name="Nordberg H.P."/>
            <person name="Cantor M.N."/>
            <person name="Hua S.X."/>
            <person name="Woyke T."/>
            <person name="Eisen J."/>
            <person name="Klenk H.-P."/>
        </authorList>
    </citation>
    <scope>NUCLEOTIDE SEQUENCE [LARGE SCALE GENOMIC DNA]</scope>
    <source>
        <strain evidence="2">DSM 13965</strain>
    </source>
</reference>
<organism evidence="2 3">
    <name type="scientific">Thermaerobacter subterraneus DSM 13965</name>
    <dbReference type="NCBI Taxonomy" id="867903"/>
    <lineage>
        <taxon>Bacteria</taxon>
        <taxon>Bacillati</taxon>
        <taxon>Bacillota</taxon>
        <taxon>Clostridia</taxon>
        <taxon>Eubacteriales</taxon>
        <taxon>Clostridiales Family XVII. Incertae Sedis</taxon>
        <taxon>Thermaerobacter</taxon>
    </lineage>
</organism>
<feature type="transmembrane region" description="Helical" evidence="1">
    <location>
        <begin position="6"/>
        <end position="24"/>
    </location>
</feature>
<dbReference type="STRING" id="867903.ThesuDRAFT_01190"/>
<gene>
    <name evidence="2" type="ORF">ThesuDRAFT_01190</name>
</gene>
<dbReference type="RefSeq" id="WP_006903453.1">
    <property type="nucleotide sequence ID" value="NZ_JH976535.1"/>
</dbReference>